<keyword evidence="5" id="KW-1133">Transmembrane helix</keyword>
<protein>
    <recommendedName>
        <fullName evidence="4">Flagellin</fullName>
    </recommendedName>
</protein>
<dbReference type="Pfam" id="PF01917">
    <property type="entry name" value="Flagellin_arch-type"/>
    <property type="match status" value="1"/>
</dbReference>
<comment type="function">
    <text evidence="4">Flagellin is the subunit protein which polymerizes to form the filaments of archaeal flagella.</text>
</comment>
<comment type="caution">
    <text evidence="6">The sequence shown here is derived from an EMBL/GenBank/DDBJ whole genome shotgun (WGS) entry which is preliminary data.</text>
</comment>
<feature type="transmembrane region" description="Helical" evidence="5">
    <location>
        <begin position="15"/>
        <end position="38"/>
    </location>
</feature>
<keyword evidence="3 4" id="KW-0974">Archaeal flagellum</keyword>
<evidence type="ECO:0000256" key="2">
    <source>
        <dbReference type="ARBA" id="ARBA00010256"/>
    </source>
</evidence>
<proteinExistence type="inferred from homology"/>
<dbReference type="InterPro" id="IPR013373">
    <property type="entry name" value="Flagellin/pilin_N_arc"/>
</dbReference>
<dbReference type="EMBL" id="JAMQON010000003">
    <property type="protein sequence ID" value="MDS0259996.1"/>
    <property type="molecule type" value="Genomic_DNA"/>
</dbReference>
<comment type="subcellular location">
    <subcellularLocation>
        <location evidence="1 4">Archaeal flagellum</location>
    </subcellularLocation>
</comment>
<dbReference type="InterPro" id="IPR002774">
    <property type="entry name" value="Flagellin_arc-type"/>
</dbReference>
<accession>A0ABU2FDV7</accession>
<evidence type="ECO:0000256" key="4">
    <source>
        <dbReference type="RuleBase" id="RU361282"/>
    </source>
</evidence>
<evidence type="ECO:0000313" key="6">
    <source>
        <dbReference type="EMBL" id="MDS0259996.1"/>
    </source>
</evidence>
<keyword evidence="5" id="KW-0812">Transmembrane</keyword>
<keyword evidence="6" id="KW-0969">Cilium</keyword>
<reference evidence="6 7" key="1">
    <citation type="submission" date="2022-06" db="EMBL/GenBank/DDBJ databases">
        <title>Haloarcula sp. a new haloarchaeum isolate from saline soil.</title>
        <authorList>
            <person name="Strakova D."/>
            <person name="Galisteo C."/>
            <person name="Sanchez-Porro C."/>
            <person name="Ventosa A."/>
        </authorList>
    </citation>
    <scope>NUCLEOTIDE SEQUENCE [LARGE SCALE GENOMIC DNA]</scope>
    <source>
        <strain evidence="6 7">S1CR25-12</strain>
    </source>
</reference>
<evidence type="ECO:0000256" key="5">
    <source>
        <dbReference type="SAM" id="Phobius"/>
    </source>
</evidence>
<dbReference type="PANTHER" id="PTHR35903:SF1">
    <property type="entry name" value="FLAGELLIN B1"/>
    <property type="match status" value="1"/>
</dbReference>
<dbReference type="RefSeq" id="WP_310919663.1">
    <property type="nucleotide sequence ID" value="NZ_JAMQON010000003.1"/>
</dbReference>
<dbReference type="PANTHER" id="PTHR35903">
    <property type="entry name" value="FLAGELLIN B1"/>
    <property type="match status" value="1"/>
</dbReference>
<organism evidence="6 7">
    <name type="scientific">Haloarcula saliterrae</name>
    <dbReference type="NCBI Taxonomy" id="2950534"/>
    <lineage>
        <taxon>Archaea</taxon>
        <taxon>Methanobacteriati</taxon>
        <taxon>Methanobacteriota</taxon>
        <taxon>Stenosarchaea group</taxon>
        <taxon>Halobacteria</taxon>
        <taxon>Halobacteriales</taxon>
        <taxon>Haloarculaceae</taxon>
        <taxon>Haloarcula</taxon>
    </lineage>
</organism>
<keyword evidence="6" id="KW-0966">Cell projection</keyword>
<dbReference type="Proteomes" id="UP001259659">
    <property type="component" value="Unassembled WGS sequence"/>
</dbReference>
<comment type="similarity">
    <text evidence="2 4">Belongs to the archaeal flagellin family.</text>
</comment>
<name>A0ABU2FDV7_9EURY</name>
<keyword evidence="5" id="KW-0472">Membrane</keyword>
<evidence type="ECO:0000256" key="1">
    <source>
        <dbReference type="ARBA" id="ARBA00004618"/>
    </source>
</evidence>
<evidence type="ECO:0000313" key="7">
    <source>
        <dbReference type="Proteomes" id="UP001259659"/>
    </source>
</evidence>
<keyword evidence="6" id="KW-0282">Flagellum</keyword>
<gene>
    <name evidence="6" type="ORF">NDI56_11385</name>
</gene>
<evidence type="ECO:0000256" key="3">
    <source>
        <dbReference type="ARBA" id="ARBA00022440"/>
    </source>
</evidence>
<keyword evidence="7" id="KW-1185">Reference proteome</keyword>
<sequence>MYSLNDQAPDDRGQVGIGTLIVFIAMVLVAAIAAGVLINTAGFLQSSSQATGEGASDATSNRLQVVSATGTDLDDNSVGVVSLIVKRGPGAGNVDLATTTIQWVGPTGSFYQLAADQTSGNPDGRFTVSTVQDEDGSNPVLNDQQDRLKIQLELGEGDGENILSGGDSFGSELGEGETATIRITTASGASTSQRIIVPKTISGTSAVQL</sequence>
<dbReference type="NCBIfam" id="TIGR02537">
    <property type="entry name" value="arch_flag_Nterm"/>
    <property type="match status" value="1"/>
</dbReference>